<dbReference type="SUPFAM" id="SSF56059">
    <property type="entry name" value="Glutathione synthetase ATP-binding domain-like"/>
    <property type="match status" value="1"/>
</dbReference>
<protein>
    <submittedName>
        <fullName evidence="3">D-alanine-D-alanine ligase-like ATP-grasp enzyme</fullName>
    </submittedName>
</protein>
<accession>A0ABV3XWE3</accession>
<gene>
    <name evidence="3" type="ORF">Ga0609869_003039</name>
</gene>
<dbReference type="Gene3D" id="3.30.470.20">
    <property type="entry name" value="ATP-grasp fold, B domain"/>
    <property type="match status" value="2"/>
</dbReference>
<dbReference type="RefSeq" id="WP_125403284.1">
    <property type="nucleotide sequence ID" value="NZ_JBEHHI010000003.1"/>
</dbReference>
<organism evidence="3 4">
    <name type="scientific">Rhodovulum iodosum</name>
    <dbReference type="NCBI Taxonomy" id="68291"/>
    <lineage>
        <taxon>Bacteria</taxon>
        <taxon>Pseudomonadati</taxon>
        <taxon>Pseudomonadota</taxon>
        <taxon>Alphaproteobacteria</taxon>
        <taxon>Rhodobacterales</taxon>
        <taxon>Paracoccaceae</taxon>
        <taxon>Rhodovulum</taxon>
    </lineage>
</organism>
<keyword evidence="1" id="KW-0547">Nucleotide-binding</keyword>
<evidence type="ECO:0000313" key="3">
    <source>
        <dbReference type="EMBL" id="MEX5729686.1"/>
    </source>
</evidence>
<dbReference type="InterPro" id="IPR011761">
    <property type="entry name" value="ATP-grasp"/>
</dbReference>
<evidence type="ECO:0000256" key="1">
    <source>
        <dbReference type="PROSITE-ProRule" id="PRU00409"/>
    </source>
</evidence>
<keyword evidence="1" id="KW-0067">ATP-binding</keyword>
<evidence type="ECO:0000259" key="2">
    <source>
        <dbReference type="PROSITE" id="PS50975"/>
    </source>
</evidence>
<comment type="caution">
    <text evidence="3">The sequence shown here is derived from an EMBL/GenBank/DDBJ whole genome shotgun (WGS) entry which is preliminary data.</text>
</comment>
<proteinExistence type="predicted"/>
<dbReference type="Proteomes" id="UP001560019">
    <property type="component" value="Unassembled WGS sequence"/>
</dbReference>
<dbReference type="EMBL" id="JBEHHI010000003">
    <property type="protein sequence ID" value="MEX5729686.1"/>
    <property type="molecule type" value="Genomic_DNA"/>
</dbReference>
<dbReference type="PROSITE" id="PS50975">
    <property type="entry name" value="ATP_GRASP"/>
    <property type="match status" value="1"/>
</dbReference>
<name>A0ABV3XWE3_9RHOB</name>
<feature type="domain" description="ATP-grasp" evidence="2">
    <location>
        <begin position="108"/>
        <end position="364"/>
    </location>
</feature>
<reference evidence="3 4" key="1">
    <citation type="submission" date="2024-06" db="EMBL/GenBank/DDBJ databases">
        <title>Genome of Rhodovulum iodosum, a marine photoferrotroph.</title>
        <authorList>
            <person name="Bianchini G."/>
            <person name="Nikeleit V."/>
            <person name="Kappler A."/>
            <person name="Bryce C."/>
            <person name="Sanchez-Baracaldo P."/>
        </authorList>
    </citation>
    <scope>NUCLEOTIDE SEQUENCE [LARGE SCALE GENOMIC DNA]</scope>
    <source>
        <strain evidence="3 4">UT/N1</strain>
    </source>
</reference>
<sequence>MSDAAAPKRGPVSLDGRMRQRLDWMARRALKLADLRSVLKRRRFGRLRNEFYETLWRDAAQELGADYSDIGGLKRISLNGLVTFVSHSDLMLDDVITTRVMAHKAVTYRLLSDKGYSVPDHCVFSLDRLGRARDFLTRMPGPIVVKPATGTGGGNGVTTGIRTQGELLRAALHAASFNAELLAEPMLSGSCYRLLYLDGQLLDAVRRDPPTVCGDGHSTIHALVKTENTNRLSRRPITALSPLVIDQDALHHLSAQGLKPAAAIPAGKPIVVKHAINENADRENHTVTGDLHPDIVSAGARLVTDLGVRFAGLDIIADDISAPLGANGVQFHEVNVGPGIHHHYLVADRSRATPVATRVLHYLFENRQGVMKV</sequence>
<keyword evidence="4" id="KW-1185">Reference proteome</keyword>
<evidence type="ECO:0000313" key="4">
    <source>
        <dbReference type="Proteomes" id="UP001560019"/>
    </source>
</evidence>